<dbReference type="EMBL" id="BPFH01000002">
    <property type="protein sequence ID" value="GIT94394.1"/>
    <property type="molecule type" value="Genomic_DNA"/>
</dbReference>
<feature type="compositionally biased region" description="Polar residues" evidence="1">
    <location>
        <begin position="7"/>
        <end position="21"/>
    </location>
</feature>
<comment type="caution">
    <text evidence="2">The sequence shown here is derived from an EMBL/GenBank/DDBJ whole genome shotgun (WGS) entry which is preliminary data.</text>
</comment>
<protein>
    <submittedName>
        <fullName evidence="2">Uncharacterized protein</fullName>
    </submittedName>
</protein>
<accession>A0ABQ4NJM0</accession>
<keyword evidence="3" id="KW-1185">Reference proteome</keyword>
<gene>
    <name evidence="2" type="ORF">JANAI62_10170</name>
</gene>
<proteinExistence type="predicted"/>
<evidence type="ECO:0000313" key="2">
    <source>
        <dbReference type="EMBL" id="GIT94394.1"/>
    </source>
</evidence>
<evidence type="ECO:0000256" key="1">
    <source>
        <dbReference type="SAM" id="MobiDB-lite"/>
    </source>
</evidence>
<reference evidence="2 3" key="1">
    <citation type="submission" date="2021-05" db="EMBL/GenBank/DDBJ databases">
        <title>Bacteria Genome sequencing.</title>
        <authorList>
            <person name="Takabe Y."/>
            <person name="Nakajima Y."/>
            <person name="Suzuki S."/>
            <person name="Shiozaki T."/>
        </authorList>
    </citation>
    <scope>NUCLEOTIDE SEQUENCE [LARGE SCALE GENOMIC DNA]</scope>
    <source>
        <strain evidence="2 3">AI_62</strain>
    </source>
</reference>
<dbReference type="Proteomes" id="UP000786693">
    <property type="component" value="Unassembled WGS sequence"/>
</dbReference>
<feature type="region of interest" description="Disordered" evidence="1">
    <location>
        <begin position="1"/>
        <end position="63"/>
    </location>
</feature>
<sequence>MSAAKAMTSNNFPHPSQTFTNWHAKPSGNAIPGDIRHLGPAQNSNRARARLKHSGAFQMQEPKTERKTWKEICLCHAATYGALSACHGWAAWATGKPEVYVPMMVIYALQAWRG</sequence>
<name>A0ABQ4NJM0_9RHOB</name>
<evidence type="ECO:0000313" key="3">
    <source>
        <dbReference type="Proteomes" id="UP000786693"/>
    </source>
</evidence>
<organism evidence="2 3">
    <name type="scientific">Jannaschia pagri</name>
    <dbReference type="NCBI Taxonomy" id="2829797"/>
    <lineage>
        <taxon>Bacteria</taxon>
        <taxon>Pseudomonadati</taxon>
        <taxon>Pseudomonadota</taxon>
        <taxon>Alphaproteobacteria</taxon>
        <taxon>Rhodobacterales</taxon>
        <taxon>Roseobacteraceae</taxon>
        <taxon>Jannaschia</taxon>
    </lineage>
</organism>